<evidence type="ECO:0000256" key="5">
    <source>
        <dbReference type="ARBA" id="ARBA00022801"/>
    </source>
</evidence>
<evidence type="ECO:0000256" key="7">
    <source>
        <dbReference type="ARBA" id="ARBA00022962"/>
    </source>
</evidence>
<evidence type="ECO:0000313" key="9">
    <source>
        <dbReference type="Proteomes" id="UP000739538"/>
    </source>
</evidence>
<dbReference type="InterPro" id="IPR029062">
    <property type="entry name" value="Class_I_gatase-like"/>
</dbReference>
<evidence type="ECO:0000256" key="4">
    <source>
        <dbReference type="ARBA" id="ARBA00022755"/>
    </source>
</evidence>
<organism evidence="8 9">
    <name type="scientific">Eiseniibacteriota bacterium</name>
    <dbReference type="NCBI Taxonomy" id="2212470"/>
    <lineage>
        <taxon>Bacteria</taxon>
        <taxon>Candidatus Eiseniibacteriota</taxon>
    </lineage>
</organism>
<keyword evidence="7" id="KW-0315">Glutamine amidotransferase</keyword>
<keyword evidence="3" id="KW-0547">Nucleotide-binding</keyword>
<keyword evidence="5" id="KW-0378">Hydrolase</keyword>
<keyword evidence="1" id="KW-0963">Cytoplasm</keyword>
<gene>
    <name evidence="8" type="ORF">KDA27_10420</name>
</gene>
<evidence type="ECO:0000256" key="1">
    <source>
        <dbReference type="ARBA" id="ARBA00022490"/>
    </source>
</evidence>
<dbReference type="AlphaFoldDB" id="A0A956NC24"/>
<dbReference type="PROSITE" id="PS51273">
    <property type="entry name" value="GATASE_TYPE_1"/>
    <property type="match status" value="1"/>
</dbReference>
<dbReference type="Pfam" id="PF13507">
    <property type="entry name" value="GATase_5"/>
    <property type="match status" value="1"/>
</dbReference>
<reference evidence="8" key="1">
    <citation type="submission" date="2020-04" db="EMBL/GenBank/DDBJ databases">
        <authorList>
            <person name="Zhang T."/>
        </authorList>
    </citation>
    <scope>NUCLEOTIDE SEQUENCE</scope>
    <source>
        <strain evidence="8">HKST-UBA02</strain>
    </source>
</reference>
<keyword evidence="4" id="KW-0658">Purine biosynthesis</keyword>
<comment type="caution">
    <text evidence="8">The sequence shown here is derived from an EMBL/GenBank/DDBJ whole genome shotgun (WGS) entry which is preliminary data.</text>
</comment>
<evidence type="ECO:0000256" key="3">
    <source>
        <dbReference type="ARBA" id="ARBA00022741"/>
    </source>
</evidence>
<dbReference type="GO" id="GO:0004642">
    <property type="term" value="F:phosphoribosylformylglycinamidine synthase activity"/>
    <property type="evidence" value="ECO:0007669"/>
    <property type="project" value="UniProtKB-EC"/>
</dbReference>
<dbReference type="PANTHER" id="PTHR47552:SF1">
    <property type="entry name" value="PHOSPHORIBOSYLFORMYLGLYCINAMIDINE SYNTHASE SUBUNIT PURQ"/>
    <property type="match status" value="1"/>
</dbReference>
<dbReference type="GO" id="GO:0016787">
    <property type="term" value="F:hydrolase activity"/>
    <property type="evidence" value="ECO:0007669"/>
    <property type="project" value="UniProtKB-KW"/>
</dbReference>
<dbReference type="GO" id="GO:0006189">
    <property type="term" value="P:'de novo' IMP biosynthetic process"/>
    <property type="evidence" value="ECO:0007669"/>
    <property type="project" value="InterPro"/>
</dbReference>
<accession>A0A956NC24</accession>
<dbReference type="GO" id="GO:0005524">
    <property type="term" value="F:ATP binding"/>
    <property type="evidence" value="ECO:0007669"/>
    <property type="project" value="UniProtKB-KW"/>
</dbReference>
<dbReference type="Gene3D" id="3.40.50.880">
    <property type="match status" value="1"/>
</dbReference>
<name>A0A956NC24_UNCEI</name>
<dbReference type="SMART" id="SM01211">
    <property type="entry name" value="GATase_5"/>
    <property type="match status" value="1"/>
</dbReference>
<dbReference type="EC" id="6.3.5.3" evidence="8"/>
<dbReference type="InterPro" id="IPR010075">
    <property type="entry name" value="PRibForGlyAmidine_synth_PurQ"/>
</dbReference>
<proteinExistence type="predicted"/>
<evidence type="ECO:0000256" key="2">
    <source>
        <dbReference type="ARBA" id="ARBA00022598"/>
    </source>
</evidence>
<reference evidence="8" key="2">
    <citation type="journal article" date="2021" name="Microbiome">
        <title>Successional dynamics and alternative stable states in a saline activated sludge microbial community over 9 years.</title>
        <authorList>
            <person name="Wang Y."/>
            <person name="Ye J."/>
            <person name="Ju F."/>
            <person name="Liu L."/>
            <person name="Boyd J.A."/>
            <person name="Deng Y."/>
            <person name="Parks D.H."/>
            <person name="Jiang X."/>
            <person name="Yin X."/>
            <person name="Woodcroft B.J."/>
            <person name="Tyson G.W."/>
            <person name="Hugenholtz P."/>
            <person name="Polz M.F."/>
            <person name="Zhang T."/>
        </authorList>
    </citation>
    <scope>NUCLEOTIDE SEQUENCE</scope>
    <source>
        <strain evidence="8">HKST-UBA02</strain>
    </source>
</reference>
<dbReference type="SUPFAM" id="SSF52317">
    <property type="entry name" value="Class I glutamine amidotransferase-like"/>
    <property type="match status" value="1"/>
</dbReference>
<dbReference type="PIRSF" id="PIRSF001586">
    <property type="entry name" value="FGAM_synth_I"/>
    <property type="match status" value="1"/>
</dbReference>
<evidence type="ECO:0000313" key="8">
    <source>
        <dbReference type="EMBL" id="MCA9756208.1"/>
    </source>
</evidence>
<dbReference type="PANTHER" id="PTHR47552">
    <property type="entry name" value="PHOSPHORIBOSYLFORMYLGLYCINAMIDINE SYNTHASE SUBUNIT PURQ"/>
    <property type="match status" value="1"/>
</dbReference>
<keyword evidence="2 8" id="KW-0436">Ligase</keyword>
<keyword evidence="6" id="KW-0067">ATP-binding</keyword>
<dbReference type="Proteomes" id="UP000739538">
    <property type="component" value="Unassembled WGS sequence"/>
</dbReference>
<dbReference type="EMBL" id="JAGQHS010000045">
    <property type="protein sequence ID" value="MCA9756208.1"/>
    <property type="molecule type" value="Genomic_DNA"/>
</dbReference>
<sequence>MTTSRPSVAVIRFPGSNCEGESLEAVKRAGLDGRIVRWNEPESTLAPFDAYFLPGGFSYQDRIRAGAVAARLPIGDLLARRAFEGAPIVGICNGAQILTETGLVPDTGHVSVALAPNRTPERSGYYTRWVFLGPGPGADRCVFTRGWTEPLPMPTAHGEGRFVSSEDEGLSALETSGCLRYHAPTGGPAAEFPWVPNGSTYGVAGLCNERGNVLALMPHPDRALRLAQVPDWLPGPWGDRRRSARTHAELEADGPGMVLFRSLARALGVTSGNGSATEVRS</sequence>
<protein>
    <submittedName>
        <fullName evidence="8">Phosphoribosylformylglycinamidine synthase subunit PurQ</fullName>
        <ecNumber evidence="8">6.3.5.3</ecNumber>
    </submittedName>
</protein>
<evidence type="ECO:0000256" key="6">
    <source>
        <dbReference type="ARBA" id="ARBA00022840"/>
    </source>
</evidence>